<keyword evidence="2" id="KW-0472">Membrane</keyword>
<proteinExistence type="predicted"/>
<name>A0A6J4TPL0_9ACTN</name>
<protein>
    <submittedName>
        <fullName evidence="3">Uncharacterized protein</fullName>
    </submittedName>
</protein>
<evidence type="ECO:0000313" key="3">
    <source>
        <dbReference type="EMBL" id="CAA9527870.1"/>
    </source>
</evidence>
<organism evidence="3">
    <name type="scientific">uncultured Solirubrobacteraceae bacterium</name>
    <dbReference type="NCBI Taxonomy" id="1162706"/>
    <lineage>
        <taxon>Bacteria</taxon>
        <taxon>Bacillati</taxon>
        <taxon>Actinomycetota</taxon>
        <taxon>Thermoleophilia</taxon>
        <taxon>Solirubrobacterales</taxon>
        <taxon>Solirubrobacteraceae</taxon>
        <taxon>environmental samples</taxon>
    </lineage>
</organism>
<keyword evidence="2" id="KW-0812">Transmembrane</keyword>
<dbReference type="AlphaFoldDB" id="A0A6J4TPL0"/>
<feature type="region of interest" description="Disordered" evidence="1">
    <location>
        <begin position="1"/>
        <end position="35"/>
    </location>
</feature>
<feature type="transmembrane region" description="Helical" evidence="2">
    <location>
        <begin position="183"/>
        <end position="204"/>
    </location>
</feature>
<gene>
    <name evidence="3" type="ORF">AVDCRST_MAG13-3899</name>
</gene>
<feature type="compositionally biased region" description="Low complexity" evidence="1">
    <location>
        <begin position="21"/>
        <end position="33"/>
    </location>
</feature>
<feature type="transmembrane region" description="Helical" evidence="2">
    <location>
        <begin position="62"/>
        <end position="79"/>
    </location>
</feature>
<keyword evidence="2" id="KW-1133">Transmembrane helix</keyword>
<feature type="transmembrane region" description="Helical" evidence="2">
    <location>
        <begin position="143"/>
        <end position="163"/>
    </location>
</feature>
<accession>A0A6J4TPL0</accession>
<feature type="transmembrane region" description="Helical" evidence="2">
    <location>
        <begin position="99"/>
        <end position="122"/>
    </location>
</feature>
<reference evidence="3" key="1">
    <citation type="submission" date="2020-02" db="EMBL/GenBank/DDBJ databases">
        <authorList>
            <person name="Meier V. D."/>
        </authorList>
    </citation>
    <scope>NUCLEOTIDE SEQUENCE</scope>
    <source>
        <strain evidence="3">AVDCRST_MAG13</strain>
    </source>
</reference>
<sequence>MASSSPHPTPLAPPSRRRGGPCRASGPAAAAAHPAPPADRVSAALDAFGSQGPLAVVSPRRVALIAVLLGTALAVALAGGPGHQFLDALARAASSQPQWVAAAVVAEALSFTGYIALLWLVASRATPVLDLRTSYRLTLGGAAATRLLPTGGAGGIAFTLWVLRRTGLAPAAATQVLLTFLSLLYAVFFAGLALAGVLVAAGALGADAAPAALVAAGAG</sequence>
<feature type="non-terminal residue" evidence="3">
    <location>
        <position position="219"/>
    </location>
</feature>
<evidence type="ECO:0000256" key="2">
    <source>
        <dbReference type="SAM" id="Phobius"/>
    </source>
</evidence>
<dbReference type="EMBL" id="CADCVO010000600">
    <property type="protein sequence ID" value="CAA9527870.1"/>
    <property type="molecule type" value="Genomic_DNA"/>
</dbReference>
<evidence type="ECO:0000256" key="1">
    <source>
        <dbReference type="SAM" id="MobiDB-lite"/>
    </source>
</evidence>